<dbReference type="EMBL" id="BAAALF010000041">
    <property type="protein sequence ID" value="GAA1236888.1"/>
    <property type="molecule type" value="Genomic_DNA"/>
</dbReference>
<sequence length="238" mass="26275">MRRICAVIDLLLDAVDEETLLPALFPTLLRAVPGDSLTWSTRTPAGRFPLHSPATLYTPDAVAGFYRHAAQDSLFRHTDTGTGIPLRRSDLQSRTEYHRLGTYREALRAVDAEYQLAMAFPAGWARTGRRTVCVAISRGGSDFTDADLEAAVLLRARLTHALDRLAPPQRLPHSVTAREAAVLDLLARGLTDQQIGRRLEVSARTVDKHLEHAYAKLRVHSRVEAAALWRAAAAVDAR</sequence>
<reference evidence="5 6" key="1">
    <citation type="journal article" date="2019" name="Int. J. Syst. Evol. Microbiol.">
        <title>The Global Catalogue of Microorganisms (GCM) 10K type strain sequencing project: providing services to taxonomists for standard genome sequencing and annotation.</title>
        <authorList>
            <consortium name="The Broad Institute Genomics Platform"/>
            <consortium name="The Broad Institute Genome Sequencing Center for Infectious Disease"/>
            <person name="Wu L."/>
            <person name="Ma J."/>
        </authorList>
    </citation>
    <scope>NUCLEOTIDE SEQUENCE [LARGE SCALE GENOMIC DNA]</scope>
    <source>
        <strain evidence="5 6">JCM 13004</strain>
    </source>
</reference>
<keyword evidence="3" id="KW-0804">Transcription</keyword>
<evidence type="ECO:0000313" key="5">
    <source>
        <dbReference type="EMBL" id="GAA1236888.1"/>
    </source>
</evidence>
<dbReference type="PRINTS" id="PR00038">
    <property type="entry name" value="HTHLUXR"/>
</dbReference>
<dbReference type="RefSeq" id="WP_344441909.1">
    <property type="nucleotide sequence ID" value="NZ_BAAALF010000041.1"/>
</dbReference>
<dbReference type="SMART" id="SM00421">
    <property type="entry name" value="HTH_LUXR"/>
    <property type="match status" value="1"/>
</dbReference>
<keyword evidence="2" id="KW-0238">DNA-binding</keyword>
<dbReference type="CDD" id="cd06170">
    <property type="entry name" value="LuxR_C_like"/>
    <property type="match status" value="1"/>
</dbReference>
<evidence type="ECO:0000256" key="3">
    <source>
        <dbReference type="ARBA" id="ARBA00023163"/>
    </source>
</evidence>
<dbReference type="SUPFAM" id="SSF46894">
    <property type="entry name" value="C-terminal effector domain of the bipartite response regulators"/>
    <property type="match status" value="1"/>
</dbReference>
<protein>
    <recommendedName>
        <fullName evidence="4">HTH luxR-type domain-containing protein</fullName>
    </recommendedName>
</protein>
<dbReference type="InterPro" id="IPR036388">
    <property type="entry name" value="WH-like_DNA-bd_sf"/>
</dbReference>
<dbReference type="InterPro" id="IPR000792">
    <property type="entry name" value="Tscrpt_reg_LuxR_C"/>
</dbReference>
<dbReference type="Gene3D" id="1.10.10.10">
    <property type="entry name" value="Winged helix-like DNA-binding domain superfamily/Winged helix DNA-binding domain"/>
    <property type="match status" value="1"/>
</dbReference>
<name>A0ABN1W680_9ACTN</name>
<evidence type="ECO:0000313" key="6">
    <source>
        <dbReference type="Proteomes" id="UP001500037"/>
    </source>
</evidence>
<organism evidence="5 6">
    <name type="scientific">Kitasatospora nipponensis</name>
    <dbReference type="NCBI Taxonomy" id="258049"/>
    <lineage>
        <taxon>Bacteria</taxon>
        <taxon>Bacillati</taxon>
        <taxon>Actinomycetota</taxon>
        <taxon>Actinomycetes</taxon>
        <taxon>Kitasatosporales</taxon>
        <taxon>Streptomycetaceae</taxon>
        <taxon>Kitasatospora</taxon>
    </lineage>
</organism>
<dbReference type="Pfam" id="PF00196">
    <property type="entry name" value="GerE"/>
    <property type="match status" value="1"/>
</dbReference>
<evidence type="ECO:0000256" key="2">
    <source>
        <dbReference type="ARBA" id="ARBA00023125"/>
    </source>
</evidence>
<dbReference type="PROSITE" id="PS50043">
    <property type="entry name" value="HTH_LUXR_2"/>
    <property type="match status" value="1"/>
</dbReference>
<dbReference type="InterPro" id="IPR016032">
    <property type="entry name" value="Sig_transdc_resp-reg_C-effctor"/>
</dbReference>
<proteinExistence type="predicted"/>
<dbReference type="Proteomes" id="UP001500037">
    <property type="component" value="Unassembled WGS sequence"/>
</dbReference>
<evidence type="ECO:0000259" key="4">
    <source>
        <dbReference type="PROSITE" id="PS50043"/>
    </source>
</evidence>
<dbReference type="PANTHER" id="PTHR44688">
    <property type="entry name" value="DNA-BINDING TRANSCRIPTIONAL ACTIVATOR DEVR_DOSR"/>
    <property type="match status" value="1"/>
</dbReference>
<dbReference type="PANTHER" id="PTHR44688:SF16">
    <property type="entry name" value="DNA-BINDING TRANSCRIPTIONAL ACTIVATOR DEVR_DOSR"/>
    <property type="match status" value="1"/>
</dbReference>
<keyword evidence="1" id="KW-0805">Transcription regulation</keyword>
<evidence type="ECO:0000256" key="1">
    <source>
        <dbReference type="ARBA" id="ARBA00023015"/>
    </source>
</evidence>
<keyword evidence="6" id="KW-1185">Reference proteome</keyword>
<accession>A0ABN1W680</accession>
<gene>
    <name evidence="5" type="ORF">GCM10009665_28780</name>
</gene>
<comment type="caution">
    <text evidence="5">The sequence shown here is derived from an EMBL/GenBank/DDBJ whole genome shotgun (WGS) entry which is preliminary data.</text>
</comment>
<feature type="domain" description="HTH luxR-type" evidence="4">
    <location>
        <begin position="168"/>
        <end position="233"/>
    </location>
</feature>